<dbReference type="EMBL" id="CM043778">
    <property type="protein sequence ID" value="KAI4838051.1"/>
    <property type="molecule type" value="Genomic_DNA"/>
</dbReference>
<name>A0ACB9Y9H6_PLABR</name>
<gene>
    <name evidence="1" type="ORF">MKS88_003474</name>
</gene>
<proteinExistence type="predicted"/>
<dbReference type="Proteomes" id="UP001056978">
    <property type="component" value="Chromosome 10"/>
</dbReference>
<keyword evidence="2" id="KW-1185">Reference proteome</keyword>
<sequence length="277" mass="32719">MEQKIKSLSFIKFVTFVLLSWIFHFETCVSTHEKSLNECYNNRKKLYTRYYRLLEKYMEDNDLSNICLKQKISNGVNDKIYIYNNENCGARKNEESNGSFPRNARGNKKDIKNKYCIFETKKYSHIEKKIFKELDYVDFLKNNRTISDKVYKNIVLKKCGIKLSLPLLLLFLLSISLILDLFVGCGIVNELYQIIIVSYKDGWIETLSNGIRGSPFKKMFEGVITLTNKKDSILILKFFSTIIYFLSFFVLGITIMLGIVYYHKKVKKYEKIKFRKK</sequence>
<evidence type="ECO:0000313" key="2">
    <source>
        <dbReference type="Proteomes" id="UP001056978"/>
    </source>
</evidence>
<reference evidence="1" key="1">
    <citation type="submission" date="2022-06" db="EMBL/GenBank/DDBJ databases">
        <title>The First Complete Genome of the Simian Malaria Parasite Plasmodium brasilianum.</title>
        <authorList>
            <person name="Bajic M."/>
            <person name="Ravishankar S."/>
        </authorList>
    </citation>
    <scope>NUCLEOTIDE SEQUENCE</scope>
    <source>
        <strain evidence="1">Bolivian I</strain>
    </source>
</reference>
<accession>A0ACB9Y9H6</accession>
<comment type="caution">
    <text evidence="1">The sequence shown here is derived from an EMBL/GenBank/DDBJ whole genome shotgun (WGS) entry which is preliminary data.</text>
</comment>
<evidence type="ECO:0000313" key="1">
    <source>
        <dbReference type="EMBL" id="KAI4838051.1"/>
    </source>
</evidence>
<organism evidence="1 2">
    <name type="scientific">Plasmodium brasilianum</name>
    <dbReference type="NCBI Taxonomy" id="5824"/>
    <lineage>
        <taxon>Eukaryota</taxon>
        <taxon>Sar</taxon>
        <taxon>Alveolata</taxon>
        <taxon>Apicomplexa</taxon>
        <taxon>Aconoidasida</taxon>
        <taxon>Haemosporida</taxon>
        <taxon>Plasmodiidae</taxon>
        <taxon>Plasmodium</taxon>
        <taxon>Plasmodium (Plasmodium)</taxon>
    </lineage>
</organism>
<protein>
    <submittedName>
        <fullName evidence="1">Uncharacterized protein</fullName>
    </submittedName>
</protein>